<organism evidence="3">
    <name type="scientific">Serratia fonticola</name>
    <dbReference type="NCBI Taxonomy" id="47917"/>
    <lineage>
        <taxon>Bacteria</taxon>
        <taxon>Pseudomonadati</taxon>
        <taxon>Pseudomonadota</taxon>
        <taxon>Gammaproteobacteria</taxon>
        <taxon>Enterobacterales</taxon>
        <taxon>Yersiniaceae</taxon>
        <taxon>Serratia</taxon>
    </lineage>
</organism>
<dbReference type="Gene3D" id="3.30.70.3580">
    <property type="entry name" value="Antirestriction protein"/>
    <property type="match status" value="1"/>
</dbReference>
<name>A0A542CS53_SERFO</name>
<dbReference type="EMBL" id="VISQ01000002">
    <property type="protein sequence ID" value="TVZ61586.1"/>
    <property type="molecule type" value="Genomic_DNA"/>
</dbReference>
<protein>
    <submittedName>
        <fullName evidence="3">Antirestriction protein</fullName>
    </submittedName>
</protein>
<evidence type="ECO:0000256" key="1">
    <source>
        <dbReference type="ARBA" id="ARBA00008618"/>
    </source>
</evidence>
<reference evidence="3" key="2">
    <citation type="submission" date="2019-08" db="EMBL/GenBank/DDBJ databases">
        <title>Investigation of anaerobic lignin degradation for improved lignocellulosic biofuels.</title>
        <authorList>
            <person name="Deangelis K.PhD."/>
        </authorList>
    </citation>
    <scope>NUCLEOTIDE SEQUENCE [LARGE SCALE GENOMIC DNA]</scope>
    <source>
        <strain evidence="3">128R</strain>
    </source>
</reference>
<evidence type="ECO:0000256" key="2">
    <source>
        <dbReference type="SAM" id="MobiDB-lite"/>
    </source>
</evidence>
<proteinExistence type="inferred from homology"/>
<evidence type="ECO:0000313" key="3">
    <source>
        <dbReference type="EMBL" id="TVZ61586.1"/>
    </source>
</evidence>
<dbReference type="InterPro" id="IPR042297">
    <property type="entry name" value="Antirestriction_sf"/>
</dbReference>
<accession>A0A542CS53</accession>
<gene>
    <name evidence="3" type="ORF">FHU10_5282</name>
</gene>
<feature type="region of interest" description="Disordered" evidence="2">
    <location>
        <begin position="1"/>
        <end position="23"/>
    </location>
</feature>
<comment type="caution">
    <text evidence="3">The sequence shown here is derived from an EMBL/GenBank/DDBJ whole genome shotgun (WGS) entry which is preliminary data.</text>
</comment>
<dbReference type="InterPro" id="IPR004914">
    <property type="entry name" value="Antirestrict"/>
</dbReference>
<comment type="similarity">
    <text evidence="1">Belongs to the antirestriction protein family.</text>
</comment>
<dbReference type="Pfam" id="PF03230">
    <property type="entry name" value="Antirestrict"/>
    <property type="match status" value="1"/>
</dbReference>
<dbReference type="AlphaFoldDB" id="A0A542CS53"/>
<sequence>MCHSNVLPAFRKRKREDTRKKPKGAIMTTTTATISQTEQVTRIEITHPRQRQVFVPRLFSTPFGEQLVQSFLDRHSNYDGGMWQFWEVPRGISGHVGPYTDIITTRPTGYMTPPEGTYQLSIPGSYFDEEVSADAAGIIATLFVLNQLCWKTYEMGAEYAQTCQNLADRQDALKDYVSIIGHPERSKIFRAID</sequence>
<reference evidence="3" key="1">
    <citation type="submission" date="2019-06" db="EMBL/GenBank/DDBJ databases">
        <authorList>
            <person name="Deangelis K."/>
            <person name="Huntemann M."/>
            <person name="Clum A."/>
            <person name="Pillay M."/>
            <person name="Palaniappan K."/>
            <person name="Varghese N."/>
            <person name="Mikhailova N."/>
            <person name="Stamatis D."/>
            <person name="Reddy T."/>
            <person name="Daum C."/>
            <person name="Shapiro N."/>
            <person name="Ivanova N."/>
            <person name="Kyrpides N."/>
            <person name="Woyke T."/>
        </authorList>
    </citation>
    <scope>NUCLEOTIDE SEQUENCE [LARGE SCALE GENOMIC DNA]</scope>
    <source>
        <strain evidence="3">128R</strain>
    </source>
</reference>